<evidence type="ECO:0000313" key="2">
    <source>
        <dbReference type="EMBL" id="SEE84616.1"/>
    </source>
</evidence>
<gene>
    <name evidence="2" type="ORF">SAMN04488554_3166</name>
</gene>
<dbReference type="InterPro" id="IPR050490">
    <property type="entry name" value="Bact_solute-bd_prot1"/>
</dbReference>
<sequence length="418" mass="44253">MPLNRSNRTRAALASTSAAAMLALAACSGGGSQTPDDGPLTMYTWVSGESDQAQWDSFIAGAQEVDPDLEITVEGPSFTDYWTKVKTRLSGDNPPCILTTQAARAQELEALLMPLDDLIAEQDLDTDAIDASMLQGMTVDGSVRAIPYDAEPIVLYYNQDTFTEAGLDLPTTTYTREQFLDDARALTDGEDYALAITPGIFIPNAWALADGVPAVTEDGELALTDPEFVAQMQSYYDLVAVEQVARAPEASDSGELAQQAFINGEVDMLIEGPWMYGTFAESAEFEMGLTIVPSTSGEATAMTAGSGFGIASNCDRPEEAFEAIVALTSQGVQETQAAERGIVPARIDALPAWQEGKAEGAGDVIAALLGNATAQLTTPTWNQVETLTTQYATQGYRGEMTAAEIMELISNSAASAAG</sequence>
<dbReference type="Proteomes" id="UP000199220">
    <property type="component" value="Unassembled WGS sequence"/>
</dbReference>
<feature type="signal peptide" evidence="1">
    <location>
        <begin position="1"/>
        <end position="25"/>
    </location>
</feature>
<dbReference type="SUPFAM" id="SSF53850">
    <property type="entry name" value="Periplasmic binding protein-like II"/>
    <property type="match status" value="1"/>
</dbReference>
<name>A0A1H5M5H2_9MICO</name>
<organism evidence="2 3">
    <name type="scientific">Ruania alba</name>
    <dbReference type="NCBI Taxonomy" id="648782"/>
    <lineage>
        <taxon>Bacteria</taxon>
        <taxon>Bacillati</taxon>
        <taxon>Actinomycetota</taxon>
        <taxon>Actinomycetes</taxon>
        <taxon>Micrococcales</taxon>
        <taxon>Ruaniaceae</taxon>
        <taxon>Ruania</taxon>
    </lineage>
</organism>
<dbReference type="STRING" id="648782.SAMN04488554_3166"/>
<dbReference type="RefSeq" id="WP_245708899.1">
    <property type="nucleotide sequence ID" value="NZ_FNTX01000002.1"/>
</dbReference>
<dbReference type="PANTHER" id="PTHR43649:SF12">
    <property type="entry name" value="DIACETYLCHITOBIOSE BINDING PROTEIN DASA"/>
    <property type="match status" value="1"/>
</dbReference>
<evidence type="ECO:0000256" key="1">
    <source>
        <dbReference type="SAM" id="SignalP"/>
    </source>
</evidence>
<feature type="chain" id="PRO_5011622298" evidence="1">
    <location>
        <begin position="26"/>
        <end position="418"/>
    </location>
</feature>
<dbReference type="AlphaFoldDB" id="A0A1H5M5H2"/>
<dbReference type="Gene3D" id="3.40.190.10">
    <property type="entry name" value="Periplasmic binding protein-like II"/>
    <property type="match status" value="1"/>
</dbReference>
<evidence type="ECO:0000313" key="3">
    <source>
        <dbReference type="Proteomes" id="UP000199220"/>
    </source>
</evidence>
<dbReference type="EMBL" id="FNTX01000002">
    <property type="protein sequence ID" value="SEE84616.1"/>
    <property type="molecule type" value="Genomic_DNA"/>
</dbReference>
<dbReference type="PANTHER" id="PTHR43649">
    <property type="entry name" value="ARABINOSE-BINDING PROTEIN-RELATED"/>
    <property type="match status" value="1"/>
</dbReference>
<keyword evidence="3" id="KW-1185">Reference proteome</keyword>
<protein>
    <submittedName>
        <fullName evidence="2">Carbohydrate ABC transporter substrate-binding protein, CUT1 family</fullName>
    </submittedName>
</protein>
<keyword evidence="1" id="KW-0732">Signal</keyword>
<reference evidence="3" key="1">
    <citation type="submission" date="2016-10" db="EMBL/GenBank/DDBJ databases">
        <authorList>
            <person name="Varghese N."/>
            <person name="Submissions S."/>
        </authorList>
    </citation>
    <scope>NUCLEOTIDE SEQUENCE [LARGE SCALE GENOMIC DNA]</scope>
    <source>
        <strain evidence="3">DSM 21368</strain>
    </source>
</reference>
<dbReference type="InterPro" id="IPR006059">
    <property type="entry name" value="SBP"/>
</dbReference>
<dbReference type="PROSITE" id="PS51257">
    <property type="entry name" value="PROKAR_LIPOPROTEIN"/>
    <property type="match status" value="1"/>
</dbReference>
<accession>A0A1H5M5H2</accession>
<dbReference type="Pfam" id="PF01547">
    <property type="entry name" value="SBP_bac_1"/>
    <property type="match status" value="1"/>
</dbReference>
<proteinExistence type="predicted"/>